<dbReference type="AlphaFoldDB" id="A0A9D4AZJ6"/>
<keyword evidence="2" id="KW-1185">Reference proteome</keyword>
<organism evidence="1 2">
    <name type="scientific">Mauremys mutica</name>
    <name type="common">yellowpond turtle</name>
    <dbReference type="NCBI Taxonomy" id="74926"/>
    <lineage>
        <taxon>Eukaryota</taxon>
        <taxon>Metazoa</taxon>
        <taxon>Chordata</taxon>
        <taxon>Craniata</taxon>
        <taxon>Vertebrata</taxon>
        <taxon>Euteleostomi</taxon>
        <taxon>Archelosauria</taxon>
        <taxon>Testudinata</taxon>
        <taxon>Testudines</taxon>
        <taxon>Cryptodira</taxon>
        <taxon>Durocryptodira</taxon>
        <taxon>Testudinoidea</taxon>
        <taxon>Geoemydidae</taxon>
        <taxon>Geoemydinae</taxon>
        <taxon>Mauremys</taxon>
    </lineage>
</organism>
<evidence type="ECO:0000313" key="1">
    <source>
        <dbReference type="EMBL" id="KAH1175544.1"/>
    </source>
</evidence>
<name>A0A9D4AZJ6_9SAUR</name>
<evidence type="ECO:0000313" key="2">
    <source>
        <dbReference type="Proteomes" id="UP000827986"/>
    </source>
</evidence>
<proteinExistence type="predicted"/>
<comment type="caution">
    <text evidence="1">The sequence shown here is derived from an EMBL/GenBank/DDBJ whole genome shotgun (WGS) entry which is preliminary data.</text>
</comment>
<sequence>MGPEAFVVHGACASPEQLPMVFTREMLVGVIPNSTARGQHGEIGKACFTVGFVLFCLNRLFQHQSSPLQALKWVKNPPRLKSKVPECTYSGKWRGQPSWPFNRARHCPRQRWATQWVVPILPNGTGLEKWLCF</sequence>
<dbReference type="Proteomes" id="UP000827986">
    <property type="component" value="Unassembled WGS sequence"/>
</dbReference>
<protein>
    <submittedName>
        <fullName evidence="1">Uncharacterized protein</fullName>
    </submittedName>
</protein>
<reference evidence="1" key="1">
    <citation type="submission" date="2021-09" db="EMBL/GenBank/DDBJ databases">
        <title>The genome of Mauremys mutica provides insights into the evolution of semi-aquatic lifestyle.</title>
        <authorList>
            <person name="Gong S."/>
            <person name="Gao Y."/>
        </authorList>
    </citation>
    <scope>NUCLEOTIDE SEQUENCE</scope>
    <source>
        <strain evidence="1">MM-2020</strain>
        <tissue evidence="1">Muscle</tissue>
    </source>
</reference>
<dbReference type="EMBL" id="JAHDVG010000477">
    <property type="protein sequence ID" value="KAH1175544.1"/>
    <property type="molecule type" value="Genomic_DNA"/>
</dbReference>
<accession>A0A9D4AZJ6</accession>
<gene>
    <name evidence="1" type="ORF">KIL84_008418</name>
</gene>